<dbReference type="EMBL" id="CP163439">
    <property type="protein sequence ID" value="XDQ38663.1"/>
    <property type="molecule type" value="Genomic_DNA"/>
</dbReference>
<dbReference type="GO" id="GO:0004386">
    <property type="term" value="F:helicase activity"/>
    <property type="evidence" value="ECO:0007669"/>
    <property type="project" value="UniProtKB-KW"/>
</dbReference>
<feature type="domain" description="Schlafen group 3-like DNA/RNA helicase" evidence="1">
    <location>
        <begin position="8"/>
        <end position="253"/>
    </location>
</feature>
<keyword evidence="2" id="KW-0347">Helicase</keyword>
<name>A0AB39QBC5_9ACTN</name>
<dbReference type="Pfam" id="PF09848">
    <property type="entry name" value="SLFN-g3_helicase"/>
    <property type="match status" value="1"/>
</dbReference>
<protein>
    <submittedName>
        <fullName evidence="2">DNA/RNA helicase domain-containing protein</fullName>
    </submittedName>
</protein>
<accession>A0AB39QBC5</accession>
<gene>
    <name evidence="2" type="ORF">AB5J49_37850</name>
</gene>
<dbReference type="AlphaFoldDB" id="A0AB39QBC5"/>
<sequence>MLLARGRLPVIICDDAQLLGVRGLQRETVGGGFSALNTLMDYCTRLVLFVDESRALLPGDLGGLFPSNADRSLQLDNPLRFRFGTRHGDWVTQVLGGRSTRRGGRGVSRAEGVHIAPTVEALEAFLARRWTEGMEVVLAAGHFEGQPLRIGDWQRPWLHAGGQSVFRPTEAETWRHVASVHDVDGLEYDWCGVIMGTDMVWRDDTWVIDPGANLDLRGKPELSERGAGDELVRNAYRCLFTRPSQGLVIFSVDPETRDHLATVAQPLTD</sequence>
<keyword evidence="2" id="KW-0378">Hydrolase</keyword>
<dbReference type="RefSeq" id="WP_369173364.1">
    <property type="nucleotide sequence ID" value="NZ_CP163439.1"/>
</dbReference>
<dbReference type="InterPro" id="IPR018647">
    <property type="entry name" value="SLFN_3-like_DNA/RNA_helicase"/>
</dbReference>
<keyword evidence="2" id="KW-0067">ATP-binding</keyword>
<proteinExistence type="predicted"/>
<reference evidence="2" key="1">
    <citation type="submission" date="2024-07" db="EMBL/GenBank/DDBJ databases">
        <authorList>
            <person name="Yu S.T."/>
        </authorList>
    </citation>
    <scope>NUCLEOTIDE SEQUENCE</scope>
    <source>
        <strain evidence="2">R28</strain>
    </source>
</reference>
<organism evidence="2">
    <name type="scientific">Streptomyces sp. R28</name>
    <dbReference type="NCBI Taxonomy" id="3238628"/>
    <lineage>
        <taxon>Bacteria</taxon>
        <taxon>Bacillati</taxon>
        <taxon>Actinomycetota</taxon>
        <taxon>Actinomycetes</taxon>
        <taxon>Kitasatosporales</taxon>
        <taxon>Streptomycetaceae</taxon>
        <taxon>Streptomyces</taxon>
    </lineage>
</organism>
<evidence type="ECO:0000259" key="1">
    <source>
        <dbReference type="Pfam" id="PF09848"/>
    </source>
</evidence>
<keyword evidence="2" id="KW-0547">Nucleotide-binding</keyword>
<evidence type="ECO:0000313" key="2">
    <source>
        <dbReference type="EMBL" id="XDQ38663.1"/>
    </source>
</evidence>